<dbReference type="OrthoDB" id="6537869at2759"/>
<evidence type="ECO:0000256" key="5">
    <source>
        <dbReference type="ARBA" id="ARBA00049026"/>
    </source>
</evidence>
<dbReference type="Gene3D" id="3.40.640.10">
    <property type="entry name" value="Type I PLP-dependent aspartate aminotransferase-like (Major domain)"/>
    <property type="match status" value="2"/>
</dbReference>
<dbReference type="SUPFAM" id="SSF53383">
    <property type="entry name" value="PLP-dependent transferases"/>
    <property type="match status" value="2"/>
</dbReference>
<dbReference type="PANTHER" id="PTHR11773:SF1">
    <property type="entry name" value="GLYCINE DEHYDROGENASE (DECARBOXYLATING), MITOCHONDRIAL"/>
    <property type="match status" value="1"/>
</dbReference>
<dbReference type="InterPro" id="IPR049315">
    <property type="entry name" value="GDC-P_N"/>
</dbReference>
<dbReference type="Gene3D" id="3.90.1150.10">
    <property type="entry name" value="Aspartate Aminotransferase, domain 1"/>
    <property type="match status" value="2"/>
</dbReference>
<comment type="similarity">
    <text evidence="2 7">Belongs to the GcvP family.</text>
</comment>
<dbReference type="AlphaFoldDB" id="A0A2T9YFU6"/>
<accession>A0A2T9YFU6</accession>
<dbReference type="InterPro" id="IPR003437">
    <property type="entry name" value="GcvP"/>
</dbReference>
<comment type="caution">
    <text evidence="10">The sequence shown here is derived from an EMBL/GenBank/DDBJ whole genome shotgun (WGS) entry which is preliminary data.</text>
</comment>
<dbReference type="HAMAP" id="MF_00711">
    <property type="entry name" value="GcvP"/>
    <property type="match status" value="1"/>
</dbReference>
<dbReference type="GO" id="GO:0005739">
    <property type="term" value="C:mitochondrion"/>
    <property type="evidence" value="ECO:0007669"/>
    <property type="project" value="UniProtKB-SubCell"/>
</dbReference>
<dbReference type="GO" id="GO:0019464">
    <property type="term" value="P:glycine decarboxylation via glycine cleavage system"/>
    <property type="evidence" value="ECO:0007669"/>
    <property type="project" value="TreeGrafter"/>
</dbReference>
<protein>
    <recommendedName>
        <fullName evidence="7">Glycine cleavage system P protein</fullName>
        <ecNumber evidence="7">1.4.4.2</ecNumber>
    </recommendedName>
</protein>
<dbReference type="GO" id="GO:0005960">
    <property type="term" value="C:glycine cleavage complex"/>
    <property type="evidence" value="ECO:0007669"/>
    <property type="project" value="TreeGrafter"/>
</dbReference>
<dbReference type="NCBIfam" id="TIGR00461">
    <property type="entry name" value="gcvP"/>
    <property type="match status" value="1"/>
</dbReference>
<keyword evidence="7" id="KW-0809">Transit peptide</keyword>
<comment type="subunit">
    <text evidence="7">The glycine cleavage system is composed of four proteins: P, T, L and H.</text>
</comment>
<dbReference type="Pfam" id="PF02347">
    <property type="entry name" value="GDC-P"/>
    <property type="match status" value="2"/>
</dbReference>
<dbReference type="InterPro" id="IPR015422">
    <property type="entry name" value="PyrdxlP-dep_Trfase_small"/>
</dbReference>
<gene>
    <name evidence="10" type="ORF">BB561_004503</name>
</gene>
<keyword evidence="4 7" id="KW-0560">Oxidoreductase</keyword>
<comment type="subcellular location">
    <subcellularLocation>
        <location evidence="7">Mitochondrion</location>
    </subcellularLocation>
</comment>
<organism evidence="10 11">
    <name type="scientific">Smittium simulii</name>
    <dbReference type="NCBI Taxonomy" id="133385"/>
    <lineage>
        <taxon>Eukaryota</taxon>
        <taxon>Fungi</taxon>
        <taxon>Fungi incertae sedis</taxon>
        <taxon>Zoopagomycota</taxon>
        <taxon>Kickxellomycotina</taxon>
        <taxon>Harpellomycetes</taxon>
        <taxon>Harpellales</taxon>
        <taxon>Legeriomycetaceae</taxon>
        <taxon>Smittium</taxon>
    </lineage>
</organism>
<dbReference type="GO" id="GO:0030170">
    <property type="term" value="F:pyridoxal phosphate binding"/>
    <property type="evidence" value="ECO:0007669"/>
    <property type="project" value="TreeGrafter"/>
</dbReference>
<evidence type="ECO:0000256" key="2">
    <source>
        <dbReference type="ARBA" id="ARBA00010756"/>
    </source>
</evidence>
<dbReference type="CDD" id="cd00613">
    <property type="entry name" value="GDC-P"/>
    <property type="match status" value="1"/>
</dbReference>
<feature type="domain" description="Glycine dehydrogenase C-terminal" evidence="9">
    <location>
        <begin position="880"/>
        <end position="1001"/>
    </location>
</feature>
<dbReference type="GO" id="GO:0004375">
    <property type="term" value="F:glycine dehydrogenase (decarboxylating) activity"/>
    <property type="evidence" value="ECO:0007669"/>
    <property type="project" value="UniProtKB-UniRule"/>
</dbReference>
<dbReference type="InterPro" id="IPR020581">
    <property type="entry name" value="GDC_P"/>
</dbReference>
<dbReference type="EMBL" id="MBFR01000214">
    <property type="protein sequence ID" value="PVU91218.1"/>
    <property type="molecule type" value="Genomic_DNA"/>
</dbReference>
<comment type="function">
    <text evidence="7">The glycine cleavage system catalyzes the degradation of glycine.</text>
</comment>
<comment type="cofactor">
    <cofactor evidence="1 6 7">
        <name>pyridoxal 5'-phosphate</name>
        <dbReference type="ChEBI" id="CHEBI:597326"/>
    </cofactor>
</comment>
<keyword evidence="7" id="KW-0496">Mitochondrion</keyword>
<dbReference type="GO" id="GO:0016594">
    <property type="term" value="F:glycine binding"/>
    <property type="evidence" value="ECO:0007669"/>
    <property type="project" value="TreeGrafter"/>
</dbReference>
<comment type="catalytic activity">
    <reaction evidence="5 7">
        <text>N(6)-[(R)-lipoyl]-L-lysyl-[glycine-cleavage complex H protein] + glycine + H(+) = N(6)-[(R)-S(8)-aminomethyldihydrolipoyl]-L-lysyl-[glycine-cleavage complex H protein] + CO2</text>
        <dbReference type="Rhea" id="RHEA:24304"/>
        <dbReference type="Rhea" id="RHEA-COMP:10494"/>
        <dbReference type="Rhea" id="RHEA-COMP:10495"/>
        <dbReference type="ChEBI" id="CHEBI:15378"/>
        <dbReference type="ChEBI" id="CHEBI:16526"/>
        <dbReference type="ChEBI" id="CHEBI:57305"/>
        <dbReference type="ChEBI" id="CHEBI:83099"/>
        <dbReference type="ChEBI" id="CHEBI:83143"/>
        <dbReference type="EC" id="1.4.4.2"/>
    </reaction>
</comment>
<dbReference type="PANTHER" id="PTHR11773">
    <property type="entry name" value="GLYCINE DEHYDROGENASE, DECARBOXYLATING"/>
    <property type="match status" value="1"/>
</dbReference>
<feature type="modified residue" description="N6-(pyridoxal phosphate)lysine" evidence="6">
    <location>
        <position position="804"/>
    </location>
</feature>
<dbReference type="Pfam" id="PF21478">
    <property type="entry name" value="GcvP2_C"/>
    <property type="match status" value="1"/>
</dbReference>
<feature type="domain" description="Glycine cleavage system P-protein N-terminal" evidence="8">
    <location>
        <begin position="105"/>
        <end position="535"/>
    </location>
</feature>
<keyword evidence="3 6" id="KW-0663">Pyridoxal phosphate</keyword>
<evidence type="ECO:0000256" key="4">
    <source>
        <dbReference type="ARBA" id="ARBA00023002"/>
    </source>
</evidence>
<evidence type="ECO:0000256" key="6">
    <source>
        <dbReference type="PIRSR" id="PIRSR603437-50"/>
    </source>
</evidence>
<evidence type="ECO:0000313" key="10">
    <source>
        <dbReference type="EMBL" id="PVU91218.1"/>
    </source>
</evidence>
<evidence type="ECO:0000259" key="9">
    <source>
        <dbReference type="Pfam" id="PF21478"/>
    </source>
</evidence>
<evidence type="ECO:0000256" key="7">
    <source>
        <dbReference type="RuleBase" id="RU364056"/>
    </source>
</evidence>
<feature type="domain" description="Glycine cleavage system P-protein N-terminal" evidence="8">
    <location>
        <begin position="556"/>
        <end position="846"/>
    </location>
</feature>
<keyword evidence="11" id="KW-1185">Reference proteome</keyword>
<dbReference type="InterPro" id="IPR049316">
    <property type="entry name" value="GDC-P_C"/>
</dbReference>
<dbReference type="EC" id="1.4.4.2" evidence="7"/>
<name>A0A2T9YFU6_9FUNG</name>
<dbReference type="Proteomes" id="UP000245383">
    <property type="component" value="Unassembled WGS sequence"/>
</dbReference>
<evidence type="ECO:0000256" key="1">
    <source>
        <dbReference type="ARBA" id="ARBA00001933"/>
    </source>
</evidence>
<evidence type="ECO:0000313" key="11">
    <source>
        <dbReference type="Proteomes" id="UP000245383"/>
    </source>
</evidence>
<evidence type="ECO:0000259" key="8">
    <source>
        <dbReference type="Pfam" id="PF02347"/>
    </source>
</evidence>
<reference evidence="10 11" key="1">
    <citation type="journal article" date="2018" name="MBio">
        <title>Comparative Genomics Reveals the Core Gene Toolbox for the Fungus-Insect Symbiosis.</title>
        <authorList>
            <person name="Wang Y."/>
            <person name="Stata M."/>
            <person name="Wang W."/>
            <person name="Stajich J.E."/>
            <person name="White M.M."/>
            <person name="Moncalvo J.M."/>
        </authorList>
    </citation>
    <scope>NUCLEOTIDE SEQUENCE [LARGE SCALE GENOMIC DNA]</scope>
    <source>
        <strain evidence="10 11">SWE-8-4</strain>
    </source>
</reference>
<proteinExistence type="inferred from homology"/>
<dbReference type="InterPro" id="IPR015421">
    <property type="entry name" value="PyrdxlP-dep_Trfase_major"/>
</dbReference>
<evidence type="ECO:0000256" key="3">
    <source>
        <dbReference type="ARBA" id="ARBA00022898"/>
    </source>
</evidence>
<sequence>MYQHTLSLYTKNVSISTNNILKKNISKRLFCLTTKKTDKNYLPLHTEKLYTIKQSTQFSTTSYLGFSGSNSLNIIRHEPDKSYVAIDHLHKRKNELFSELDTFPNRHLGPREHEIEKMLSVIGEDSVDDLIKKVIPNSIIHESDLHINDGGLGEQEMLTKLKNIANKNKIYRSFIGMGYNDTVTPNVILRNLLENPSWYTQYTPYQPEISQGRLESLLNFQTMVQDLTGLPIANSSLLDEGTAAGEALGLCISSSKFKTNLYFFADQNCHPQTLAVLKSRAEGLNTKIIVGDFTRFDFDKSNGNLVGALVSYPDTYGNINDYAAFSEKIHKTGGQLVVCADIMALAVLESPASFGADIAIGNTQRFGVSLGYGGPHAAYFATSDQHKRKIPGRIVGVSRDSKGRKAYRLALQTREQHIRREKATSNICTAQALLANIAAMYVVYHGPKGIKDIANRIHRLSAALAGILNYSGYEIKNKHFFDTLNVHIPNESSSEIINRAENSGINLRYIDNNHVGISLDETVTLEDLSNLAKVFNADFKWIDRSLDSIPADACESNYIPKNLFRKSEILTHPIFNKYHSETEMLRYLTHLQKQDLSLANSMIPLGSCTMKLNATAEMIPITWPEFAKIHPFAPKNQTPGYAQLISELEHDLAQITNMDGTSLQPNSGAQGELTGLKVIKKYQESTGQGHRNICLIPTSAHGTNPASAVIANLKVVTIKCTSNGYLDFDDLKAKAEKHAKHLSSVMITYPSTYGVFEERIEEMISIVHKNGGQVYIDGANLNAQIGFTSPGKIGADVCHLNLHKSLCIPHGGGGPGVGPICVKSHLVPFLPGHPLLGTVSDHDSKQSILPSASAPFGSAGILPITWAYIKLMGGAGLTKATETAILNANYMLKRLSKHYQTLYTNNNNYCAHEFIINLQQFSKSSGLSVVDISKRLQDYGIHPPTMSWPSQYGIMIEPTESESLQEIDKFCDAMIQIKKEIEEIENGHMPRDNNVLINSPHCMEDLLTDKWDHPYTRENAAYPLAILRKNKFWPTVSRVDDAFGDTNLVCSCPPLSDYE</sequence>
<dbReference type="STRING" id="133385.A0A2T9YFU6"/>
<dbReference type="InterPro" id="IPR015424">
    <property type="entry name" value="PyrdxlP-dep_Trfase"/>
</dbReference>
<dbReference type="FunFam" id="3.40.640.10:FF:000005">
    <property type="entry name" value="Glycine dehydrogenase (decarboxylating), mitochondrial"/>
    <property type="match status" value="1"/>
</dbReference>
<dbReference type="FunFam" id="3.40.640.10:FF:000007">
    <property type="entry name" value="glycine dehydrogenase (Decarboxylating), mitochondrial"/>
    <property type="match status" value="1"/>
</dbReference>